<evidence type="ECO:0000256" key="1">
    <source>
        <dbReference type="SAM" id="MobiDB-lite"/>
    </source>
</evidence>
<keyword evidence="2" id="KW-0732">Signal</keyword>
<dbReference type="EMBL" id="CP071091">
    <property type="protein sequence ID" value="QSQ11179.1"/>
    <property type="molecule type" value="Genomic_DNA"/>
</dbReference>
<evidence type="ECO:0000256" key="2">
    <source>
        <dbReference type="SAM" id="SignalP"/>
    </source>
</evidence>
<reference evidence="3 4" key="1">
    <citation type="submission" date="2021-02" db="EMBL/GenBank/DDBJ databases">
        <title>De Novo genome assembly of isolated myxobacteria.</title>
        <authorList>
            <person name="Stevens D.C."/>
        </authorList>
    </citation>
    <scope>NUCLEOTIDE SEQUENCE [LARGE SCALE GENOMIC DNA]</scope>
    <source>
        <strain evidence="3 4">SCHIC003</strain>
    </source>
</reference>
<gene>
    <name evidence="3" type="ORF">JY572_22435</name>
</gene>
<dbReference type="RefSeq" id="WP_206712937.1">
    <property type="nucleotide sequence ID" value="NZ_CP071091.1"/>
</dbReference>
<feature type="region of interest" description="Disordered" evidence="1">
    <location>
        <begin position="196"/>
        <end position="223"/>
    </location>
</feature>
<proteinExistence type="predicted"/>
<dbReference type="Proteomes" id="UP000663090">
    <property type="component" value="Chromosome"/>
</dbReference>
<sequence length="223" mass="23404">MSRRESGLRQALGRLSAVVLSLGVAAPVSAQVASPERTGDIRLRVGDQFLAVTLDEDRLRGGGFDLRSTPTSIQGRLHGEDVDLRWRGAGVDGRVGSADTRLELSRYSAQQGFRVDGELAGWPAALVVSPVGLSGDVGGCSYSLTVAGGNYTGWRTCQPNPDSEPISVALGLPENFRALGETQQAVLLSLLLSEAGLPPAPPREAPDHGRTLEGPGLDEGTRP</sequence>
<protein>
    <submittedName>
        <fullName evidence="3">Uncharacterized protein</fullName>
    </submittedName>
</protein>
<name>A0ABX7N0M9_9BACT</name>
<keyword evidence="4" id="KW-1185">Reference proteome</keyword>
<accession>A0ABX7N0M9</accession>
<feature type="chain" id="PRO_5046091306" evidence="2">
    <location>
        <begin position="31"/>
        <end position="223"/>
    </location>
</feature>
<evidence type="ECO:0000313" key="4">
    <source>
        <dbReference type="Proteomes" id="UP000663090"/>
    </source>
</evidence>
<evidence type="ECO:0000313" key="3">
    <source>
        <dbReference type="EMBL" id="QSQ11179.1"/>
    </source>
</evidence>
<feature type="signal peptide" evidence="2">
    <location>
        <begin position="1"/>
        <end position="30"/>
    </location>
</feature>
<organism evidence="3 4">
    <name type="scientific">Myxococcus landrumensis</name>
    <dbReference type="NCBI Taxonomy" id="2813577"/>
    <lineage>
        <taxon>Bacteria</taxon>
        <taxon>Pseudomonadati</taxon>
        <taxon>Myxococcota</taxon>
        <taxon>Myxococcia</taxon>
        <taxon>Myxococcales</taxon>
        <taxon>Cystobacterineae</taxon>
        <taxon>Myxococcaceae</taxon>
        <taxon>Myxococcus</taxon>
    </lineage>
</organism>